<feature type="compositionally biased region" description="Pro residues" evidence="3">
    <location>
        <begin position="36"/>
        <end position="50"/>
    </location>
</feature>
<name>A0A5N5I2U7_9ROSA</name>
<keyword evidence="5" id="KW-1185">Reference proteome</keyword>
<evidence type="ECO:0000256" key="3">
    <source>
        <dbReference type="SAM" id="MobiDB-lite"/>
    </source>
</evidence>
<reference evidence="4 5" key="1">
    <citation type="submission" date="2019-09" db="EMBL/GenBank/DDBJ databases">
        <authorList>
            <person name="Ou C."/>
        </authorList>
    </citation>
    <scope>NUCLEOTIDE SEQUENCE [LARGE SCALE GENOMIC DNA]</scope>
    <source>
        <strain evidence="4">S2</strain>
        <tissue evidence="4">Leaf</tissue>
    </source>
</reference>
<dbReference type="GO" id="GO:0010005">
    <property type="term" value="C:cortical microtubule, transverse to long axis"/>
    <property type="evidence" value="ECO:0007669"/>
    <property type="project" value="TreeGrafter"/>
</dbReference>
<gene>
    <name evidence="4" type="ORF">D8674_041805</name>
</gene>
<evidence type="ECO:0000313" key="4">
    <source>
        <dbReference type="EMBL" id="KAB2634506.1"/>
    </source>
</evidence>
<organism evidence="4 5">
    <name type="scientific">Pyrus ussuriensis x Pyrus communis</name>
    <dbReference type="NCBI Taxonomy" id="2448454"/>
    <lineage>
        <taxon>Eukaryota</taxon>
        <taxon>Viridiplantae</taxon>
        <taxon>Streptophyta</taxon>
        <taxon>Embryophyta</taxon>
        <taxon>Tracheophyta</taxon>
        <taxon>Spermatophyta</taxon>
        <taxon>Magnoliopsida</taxon>
        <taxon>eudicotyledons</taxon>
        <taxon>Gunneridae</taxon>
        <taxon>Pentapetalae</taxon>
        <taxon>rosids</taxon>
        <taxon>fabids</taxon>
        <taxon>Rosales</taxon>
        <taxon>Rosaceae</taxon>
        <taxon>Amygdaloideae</taxon>
        <taxon>Maleae</taxon>
        <taxon>Pyrus</taxon>
    </lineage>
</organism>
<keyword evidence="2" id="KW-0493">Microtubule</keyword>
<feature type="region of interest" description="Disordered" evidence="3">
    <location>
        <begin position="91"/>
        <end position="120"/>
    </location>
</feature>
<dbReference type="OrthoDB" id="1163455at2759"/>
<accession>A0A5N5I2U7</accession>
<dbReference type="AlphaFoldDB" id="A0A5N5I2U7"/>
<evidence type="ECO:0000313" key="5">
    <source>
        <dbReference type="Proteomes" id="UP000327157"/>
    </source>
</evidence>
<dbReference type="InterPro" id="IPR039613">
    <property type="entry name" value="SPR1/2/3/4/5"/>
</dbReference>
<dbReference type="GO" id="GO:0043622">
    <property type="term" value="P:cortical microtubule organization"/>
    <property type="evidence" value="ECO:0007669"/>
    <property type="project" value="InterPro"/>
</dbReference>
<evidence type="ECO:0000256" key="2">
    <source>
        <dbReference type="ARBA" id="ARBA00022701"/>
    </source>
</evidence>
<feature type="region of interest" description="Disordered" evidence="3">
    <location>
        <begin position="18"/>
        <end position="70"/>
    </location>
</feature>
<feature type="compositionally biased region" description="Gly residues" evidence="3">
    <location>
        <begin position="109"/>
        <end position="120"/>
    </location>
</feature>
<reference evidence="4 5" key="2">
    <citation type="submission" date="2019-11" db="EMBL/GenBank/DDBJ databases">
        <title>A de novo genome assembly of a pear dwarfing rootstock.</title>
        <authorList>
            <person name="Wang F."/>
            <person name="Wang J."/>
            <person name="Li S."/>
            <person name="Zhang Y."/>
            <person name="Fang M."/>
            <person name="Ma L."/>
            <person name="Zhao Y."/>
            <person name="Jiang S."/>
        </authorList>
    </citation>
    <scope>NUCLEOTIDE SEQUENCE [LARGE SCALE GENOMIC DNA]</scope>
    <source>
        <strain evidence="4">S2</strain>
        <tissue evidence="4">Leaf</tissue>
    </source>
</reference>
<feature type="compositionally biased region" description="Low complexity" evidence="3">
    <location>
        <begin position="23"/>
        <end position="35"/>
    </location>
</feature>
<sequence>MGRGVSCGGGKSSLGYLFGGGETATANKTPKTTNSTPPPPQNASPVPAPASSPSGKQLPAGIHSKPTNNYLRVDGQNCGNFITLSRAPTRPVHALPTRASSSSRRRTGFAGGGCFAGISG</sequence>
<dbReference type="PANTHER" id="PTHR33403">
    <property type="entry name" value="SPR1"/>
    <property type="match status" value="1"/>
</dbReference>
<evidence type="ECO:0000256" key="1">
    <source>
        <dbReference type="ARBA" id="ARBA00009656"/>
    </source>
</evidence>
<proteinExistence type="inferred from homology"/>
<dbReference type="PANTHER" id="PTHR33403:SF48">
    <property type="entry name" value="PROTEIN SPIRAL1-LIKE 1"/>
    <property type="match status" value="1"/>
</dbReference>
<comment type="similarity">
    <text evidence="1">Belongs to the SPIRAL1 family.</text>
</comment>
<dbReference type="Proteomes" id="UP000327157">
    <property type="component" value="Unassembled WGS sequence"/>
</dbReference>
<protein>
    <submittedName>
        <fullName evidence="4">Methylesterase 11</fullName>
    </submittedName>
</protein>
<comment type="caution">
    <text evidence="4">The sequence shown here is derived from an EMBL/GenBank/DDBJ whole genome shotgun (WGS) entry which is preliminary data.</text>
</comment>
<dbReference type="EMBL" id="SMOL01000057">
    <property type="protein sequence ID" value="KAB2634506.1"/>
    <property type="molecule type" value="Genomic_DNA"/>
</dbReference>